<reference evidence="13 14" key="2">
    <citation type="submission" date="2018-11" db="EMBL/GenBank/DDBJ databases">
        <authorList>
            <consortium name="Pathogen Informatics"/>
        </authorList>
    </citation>
    <scope>NUCLEOTIDE SEQUENCE [LARGE SCALE GENOMIC DNA]</scope>
</reference>
<sequence length="637" mass="71316">MALCKTWADLNLIPECLRGIAYLGFAHPLPIQSTVVPLLLGRKDVAAEAVTGSGKTLAFILPILEILAKRRDAWKIQEIGALILSPTYELTVQIHSVLTSFLQFFKREDGSPRLTSLVLSGGAAHTKRLEDIQRFQATGATILVATPGRLVDLVQRAPLFLGHASNNQTFNPIVRGLRSLEILILDEADRLLDMGFEPQLNAILGMLPKQRRTGLFSATQTNQLDDLLRAGLRNPVRIVVKENEAPAMTHQQRTPSTLENYFLVVDPVDKLRALITFLRSHASTEKIIVFLASCAAVDYFGRLLRSGLLPPSQASLVHVLHRKMRSKRVAEFDKFRSTERGVLLCTDVMARGIDVPGVNWVLQWDPPSNANFFVHRCGRTARCGAEGRAVLFLAPTEVAYVDFLRINQNVILFEKDLFDLADASILEEFTSESIRAKVQQICIKDRLLYEKSIKAFVSFAQFYRKHDCSLLFKIQELDWGSLGNAYGLLRLPQMPELKGVSIDSFVASDIDLAKLKYKEKSVAKQRELKRKALEASLSLKFKKSSPWSKTKDKRAKRATRRQKRQLKAERHVAPVSLGVSILDRLTGKRPSSVMATGGHEGDGDDDTESILEEYKKIRKLKGRKITAAELEGLEDDE</sequence>
<evidence type="ECO:0000256" key="4">
    <source>
        <dbReference type="ARBA" id="ARBA00022840"/>
    </source>
</evidence>
<evidence type="ECO:0000256" key="3">
    <source>
        <dbReference type="ARBA" id="ARBA00022806"/>
    </source>
</evidence>
<dbReference type="InterPro" id="IPR014014">
    <property type="entry name" value="RNA_helicase_DEAD_Q_motif"/>
</dbReference>
<dbReference type="Proteomes" id="UP000282613">
    <property type="component" value="Unassembled WGS sequence"/>
</dbReference>
<keyword evidence="5 8" id="KW-0694">RNA-binding</keyword>
<reference evidence="15" key="1">
    <citation type="submission" date="2017-02" db="UniProtKB">
        <authorList>
            <consortium name="WormBaseParasite"/>
        </authorList>
    </citation>
    <scope>IDENTIFICATION</scope>
</reference>
<dbReference type="Pfam" id="PF00270">
    <property type="entry name" value="DEAD"/>
    <property type="match status" value="1"/>
</dbReference>
<dbReference type="CDD" id="cd17960">
    <property type="entry name" value="DEADc_DDX55"/>
    <property type="match status" value="1"/>
</dbReference>
<dbReference type="SMART" id="SM00490">
    <property type="entry name" value="HELICc"/>
    <property type="match status" value="1"/>
</dbReference>
<evidence type="ECO:0000256" key="7">
    <source>
        <dbReference type="RuleBase" id="RU000492"/>
    </source>
</evidence>
<keyword evidence="1 7" id="KW-0547">Nucleotide-binding</keyword>
<dbReference type="WBParaSite" id="TASK_0000721401-mRNA-1">
    <property type="protein sequence ID" value="TASK_0000721401-mRNA-1"/>
    <property type="gene ID" value="TASK_0000721401"/>
</dbReference>
<dbReference type="AlphaFoldDB" id="A0A0R3W9R2"/>
<evidence type="ECO:0000313" key="15">
    <source>
        <dbReference type="WBParaSite" id="TASK_0000721401-mRNA-1"/>
    </source>
</evidence>
<evidence type="ECO:0000259" key="11">
    <source>
        <dbReference type="PROSITE" id="PS51194"/>
    </source>
</evidence>
<keyword evidence="3 7" id="KW-0347">Helicase</keyword>
<feature type="region of interest" description="Disordered" evidence="9">
    <location>
        <begin position="588"/>
        <end position="607"/>
    </location>
</feature>
<evidence type="ECO:0000256" key="6">
    <source>
        <dbReference type="PROSITE-ProRule" id="PRU00552"/>
    </source>
</evidence>
<proteinExistence type="inferred from homology"/>
<dbReference type="InterPro" id="IPR001650">
    <property type="entry name" value="Helicase_C-like"/>
</dbReference>
<dbReference type="EC" id="3.6.4.13" evidence="8"/>
<dbReference type="SUPFAM" id="SSF52540">
    <property type="entry name" value="P-loop containing nucleoside triphosphate hydrolases"/>
    <property type="match status" value="2"/>
</dbReference>
<dbReference type="SMART" id="SM01178">
    <property type="entry name" value="DUF4217"/>
    <property type="match status" value="1"/>
</dbReference>
<dbReference type="PROSITE" id="PS51192">
    <property type="entry name" value="HELICASE_ATP_BIND_1"/>
    <property type="match status" value="1"/>
</dbReference>
<name>A0A0R3W9R2_TAEAS</name>
<accession>A0A0R3W9R2</accession>
<organism evidence="15">
    <name type="scientific">Taenia asiatica</name>
    <name type="common">Asian tapeworm</name>
    <dbReference type="NCBI Taxonomy" id="60517"/>
    <lineage>
        <taxon>Eukaryota</taxon>
        <taxon>Metazoa</taxon>
        <taxon>Spiralia</taxon>
        <taxon>Lophotrochozoa</taxon>
        <taxon>Platyhelminthes</taxon>
        <taxon>Cestoda</taxon>
        <taxon>Eucestoda</taxon>
        <taxon>Cyclophyllidea</taxon>
        <taxon>Taeniidae</taxon>
        <taxon>Taenia</taxon>
    </lineage>
</organism>
<dbReference type="InterPro" id="IPR025313">
    <property type="entry name" value="SPB4-like_CTE"/>
</dbReference>
<dbReference type="SMART" id="SM00487">
    <property type="entry name" value="DEXDc"/>
    <property type="match status" value="1"/>
</dbReference>
<dbReference type="EMBL" id="UYRS01018588">
    <property type="protein sequence ID" value="VDK38035.1"/>
    <property type="molecule type" value="Genomic_DNA"/>
</dbReference>
<dbReference type="CDD" id="cd18787">
    <property type="entry name" value="SF2_C_DEAD"/>
    <property type="match status" value="1"/>
</dbReference>
<evidence type="ECO:0000259" key="10">
    <source>
        <dbReference type="PROSITE" id="PS51192"/>
    </source>
</evidence>
<dbReference type="Gene3D" id="3.40.50.300">
    <property type="entry name" value="P-loop containing nucleotide triphosphate hydrolases"/>
    <property type="match status" value="2"/>
</dbReference>
<dbReference type="PANTHER" id="PTHR24031">
    <property type="entry name" value="RNA HELICASE"/>
    <property type="match status" value="1"/>
</dbReference>
<dbReference type="GO" id="GO:0005524">
    <property type="term" value="F:ATP binding"/>
    <property type="evidence" value="ECO:0007669"/>
    <property type="project" value="UniProtKB-UniRule"/>
</dbReference>
<evidence type="ECO:0000313" key="13">
    <source>
        <dbReference type="EMBL" id="VDK38035.1"/>
    </source>
</evidence>
<protein>
    <recommendedName>
        <fullName evidence="8">ATP-dependent RNA helicase</fullName>
        <ecNumber evidence="8">3.6.4.13</ecNumber>
    </recommendedName>
</protein>
<dbReference type="GO" id="GO:0016787">
    <property type="term" value="F:hydrolase activity"/>
    <property type="evidence" value="ECO:0007669"/>
    <property type="project" value="UniProtKB-KW"/>
</dbReference>
<feature type="short sequence motif" description="Q motif" evidence="6">
    <location>
        <begin position="5"/>
        <end position="33"/>
    </location>
</feature>
<feature type="domain" description="Helicase C-terminal" evidence="11">
    <location>
        <begin position="270"/>
        <end position="449"/>
    </location>
</feature>
<comment type="catalytic activity">
    <reaction evidence="8">
        <text>ATP + H2O = ADP + phosphate + H(+)</text>
        <dbReference type="Rhea" id="RHEA:13065"/>
        <dbReference type="ChEBI" id="CHEBI:15377"/>
        <dbReference type="ChEBI" id="CHEBI:15378"/>
        <dbReference type="ChEBI" id="CHEBI:30616"/>
        <dbReference type="ChEBI" id="CHEBI:43474"/>
        <dbReference type="ChEBI" id="CHEBI:456216"/>
        <dbReference type="EC" id="3.6.4.13"/>
    </reaction>
</comment>
<comment type="domain">
    <text evidence="8">The Q motif is unique to and characteristic of the DEAD box family of RNA helicases and controls ATP binding and hydrolysis.</text>
</comment>
<dbReference type="PROSITE" id="PS00039">
    <property type="entry name" value="DEAD_ATP_HELICASE"/>
    <property type="match status" value="1"/>
</dbReference>
<feature type="region of interest" description="Disordered" evidence="9">
    <location>
        <begin position="544"/>
        <end position="569"/>
    </location>
</feature>
<gene>
    <name evidence="13" type="ORF">TASK_LOCUS7215</name>
</gene>
<dbReference type="GO" id="GO:0003724">
    <property type="term" value="F:RNA helicase activity"/>
    <property type="evidence" value="ECO:0007669"/>
    <property type="project" value="UniProtKB-EC"/>
</dbReference>
<dbReference type="PROSITE" id="PS51194">
    <property type="entry name" value="HELICASE_CTER"/>
    <property type="match status" value="1"/>
</dbReference>
<dbReference type="InterPro" id="IPR011545">
    <property type="entry name" value="DEAD/DEAH_box_helicase_dom"/>
</dbReference>
<feature type="domain" description="DEAD-box RNA helicase Q" evidence="12">
    <location>
        <begin position="5"/>
        <end position="33"/>
    </location>
</feature>
<comment type="function">
    <text evidence="8">RNA helicase.</text>
</comment>
<evidence type="ECO:0000256" key="9">
    <source>
        <dbReference type="SAM" id="MobiDB-lite"/>
    </source>
</evidence>
<evidence type="ECO:0000256" key="1">
    <source>
        <dbReference type="ARBA" id="ARBA00022741"/>
    </source>
</evidence>
<keyword evidence="2 7" id="KW-0378">Hydrolase</keyword>
<evidence type="ECO:0000256" key="5">
    <source>
        <dbReference type="ARBA" id="ARBA00022884"/>
    </source>
</evidence>
<dbReference type="InterPro" id="IPR014001">
    <property type="entry name" value="Helicase_ATP-bd"/>
</dbReference>
<evidence type="ECO:0000313" key="14">
    <source>
        <dbReference type="Proteomes" id="UP000282613"/>
    </source>
</evidence>
<dbReference type="InterPro" id="IPR000629">
    <property type="entry name" value="RNA-helicase_DEAD-box_CS"/>
</dbReference>
<dbReference type="GO" id="GO:0003723">
    <property type="term" value="F:RNA binding"/>
    <property type="evidence" value="ECO:0007669"/>
    <property type="project" value="UniProtKB-UniRule"/>
</dbReference>
<dbReference type="OrthoDB" id="7396459at2759"/>
<dbReference type="PROSITE" id="PS51195">
    <property type="entry name" value="Q_MOTIF"/>
    <property type="match status" value="1"/>
</dbReference>
<feature type="compositionally biased region" description="Basic residues" evidence="9">
    <location>
        <begin position="551"/>
        <end position="565"/>
    </location>
</feature>
<keyword evidence="4 7" id="KW-0067">ATP-binding</keyword>
<dbReference type="InterPro" id="IPR027417">
    <property type="entry name" value="P-loop_NTPase"/>
</dbReference>
<evidence type="ECO:0000256" key="2">
    <source>
        <dbReference type="ARBA" id="ARBA00022801"/>
    </source>
</evidence>
<evidence type="ECO:0000259" key="12">
    <source>
        <dbReference type="PROSITE" id="PS51195"/>
    </source>
</evidence>
<dbReference type="STRING" id="60517.A0A0R3W9R2"/>
<evidence type="ECO:0000256" key="8">
    <source>
        <dbReference type="RuleBase" id="RU365068"/>
    </source>
</evidence>
<dbReference type="Pfam" id="PF00271">
    <property type="entry name" value="Helicase_C"/>
    <property type="match status" value="1"/>
</dbReference>
<feature type="domain" description="Helicase ATP-binding" evidence="10">
    <location>
        <begin position="36"/>
        <end position="238"/>
    </location>
</feature>
<comment type="similarity">
    <text evidence="7">Belongs to the DEAD box helicase family.</text>
</comment>
<dbReference type="Pfam" id="PF13959">
    <property type="entry name" value="CTE_SPB4"/>
    <property type="match status" value="1"/>
</dbReference>
<keyword evidence="14" id="KW-1185">Reference proteome</keyword>